<accession>F6FW28</accession>
<feature type="region of interest" description="Disordered" evidence="4">
    <location>
        <begin position="1"/>
        <end position="21"/>
    </location>
</feature>
<evidence type="ECO:0000256" key="3">
    <source>
        <dbReference type="ARBA" id="ARBA00023002"/>
    </source>
</evidence>
<dbReference type="Gene3D" id="3.40.430.10">
    <property type="entry name" value="Dihydrofolate Reductase, subunit A"/>
    <property type="match status" value="1"/>
</dbReference>
<name>F6FW28_ISOV2</name>
<evidence type="ECO:0000256" key="2">
    <source>
        <dbReference type="ARBA" id="ARBA00022857"/>
    </source>
</evidence>
<dbReference type="InterPro" id="IPR002734">
    <property type="entry name" value="RibDG_C"/>
</dbReference>
<dbReference type="GO" id="GO:0009231">
    <property type="term" value="P:riboflavin biosynthetic process"/>
    <property type="evidence" value="ECO:0007669"/>
    <property type="project" value="InterPro"/>
</dbReference>
<dbReference type="InterPro" id="IPR050765">
    <property type="entry name" value="Riboflavin_Biosynth_HTPR"/>
</dbReference>
<evidence type="ECO:0000313" key="7">
    <source>
        <dbReference type="Proteomes" id="UP000009236"/>
    </source>
</evidence>
<keyword evidence="3" id="KW-0560">Oxidoreductase</keyword>
<dbReference type="EMBL" id="CP002810">
    <property type="protein sequence ID" value="AEG44498.1"/>
    <property type="molecule type" value="Genomic_DNA"/>
</dbReference>
<evidence type="ECO:0000256" key="1">
    <source>
        <dbReference type="ARBA" id="ARBA00005104"/>
    </source>
</evidence>
<comment type="pathway">
    <text evidence="1">Cofactor biosynthesis; riboflavin biosynthesis.</text>
</comment>
<feature type="domain" description="Bacterial bifunctional deaminase-reductase C-terminal" evidence="5">
    <location>
        <begin position="40"/>
        <end position="227"/>
    </location>
</feature>
<dbReference type="InterPro" id="IPR024072">
    <property type="entry name" value="DHFR-like_dom_sf"/>
</dbReference>
<dbReference type="SUPFAM" id="SSF53597">
    <property type="entry name" value="Dihydrofolate reductase-like"/>
    <property type="match status" value="1"/>
</dbReference>
<reference evidence="6 7" key="1">
    <citation type="submission" date="2011-05" db="EMBL/GenBank/DDBJ databases">
        <title>Complete sequence of Isoptericola variabilis 225.</title>
        <authorList>
            <consortium name="US DOE Joint Genome Institute"/>
            <person name="Lucas S."/>
            <person name="Han J."/>
            <person name="Lapidus A."/>
            <person name="Cheng J.-F."/>
            <person name="Goodwin L."/>
            <person name="Pitluck S."/>
            <person name="Peters L."/>
            <person name="Mikhailova N."/>
            <person name="Zeytun A."/>
            <person name="Han C."/>
            <person name="Tapia R."/>
            <person name="Land M."/>
            <person name="Hauser L."/>
            <person name="Kyrpides N."/>
            <person name="Ivanova N."/>
            <person name="Pagani I."/>
            <person name="Siebers A."/>
            <person name="Allgaier M."/>
            <person name="Thelen M."/>
            <person name="Hugenholtz P."/>
            <person name="Gladden J."/>
            <person name="Woyke T."/>
        </authorList>
    </citation>
    <scope>NUCLEOTIDE SEQUENCE [LARGE SCALE GENOMIC DNA]</scope>
    <source>
        <strain evidence="7">225</strain>
    </source>
</reference>
<organism evidence="7">
    <name type="scientific">Isoptericola variabilis (strain 225)</name>
    <dbReference type="NCBI Taxonomy" id="743718"/>
    <lineage>
        <taxon>Bacteria</taxon>
        <taxon>Bacillati</taxon>
        <taxon>Actinomycetota</taxon>
        <taxon>Actinomycetes</taxon>
        <taxon>Micrococcales</taxon>
        <taxon>Promicromonosporaceae</taxon>
        <taxon>Isoptericola</taxon>
    </lineage>
</organism>
<gene>
    <name evidence="6" type="ordered locus">Isova_1751</name>
</gene>
<evidence type="ECO:0000313" key="6">
    <source>
        <dbReference type="EMBL" id="AEG44498.1"/>
    </source>
</evidence>
<protein>
    <submittedName>
        <fullName evidence="6">Bifunctional deaminase-reductase domain protein</fullName>
    </submittedName>
</protein>
<dbReference type="PANTHER" id="PTHR38011:SF7">
    <property type="entry name" value="2,5-DIAMINO-6-RIBOSYLAMINO-4(3H)-PYRIMIDINONE 5'-PHOSPHATE REDUCTASE"/>
    <property type="match status" value="1"/>
</dbReference>
<keyword evidence="7" id="KW-1185">Reference proteome</keyword>
<evidence type="ECO:0000256" key="4">
    <source>
        <dbReference type="SAM" id="MobiDB-lite"/>
    </source>
</evidence>
<dbReference type="Proteomes" id="UP000009236">
    <property type="component" value="Chromosome"/>
</dbReference>
<keyword evidence="2" id="KW-0521">NADP</keyword>
<sequence length="269" mass="27267">MSPDTHPPLDLVSPAREHLPPDPAEERLAALYDVGGPGTRHVRVNMVSSVDGAAWGPDHRSGSINDAADFRVFRVLRALADVVVVGAGTARAERYPVLDRPDGLEHLGGGAPLELALVTRSGTLPTSVLDGARRPWVVTGRGGAGPAADAVGADRVIEVPGPAGDGDVDLVAAFDALAERGLTRVLSEGGPTLLATMLAADVVDELCVTTTPELVGAGPARIVSGPGPVGASSAPPVPATLGHLLVAPASGTLVARWEVRRAAPGATLP</sequence>
<dbReference type="AlphaFoldDB" id="F6FW28"/>
<dbReference type="RefSeq" id="WP_013838890.1">
    <property type="nucleotide sequence ID" value="NC_015588.1"/>
</dbReference>
<dbReference type="GO" id="GO:0008703">
    <property type="term" value="F:5-amino-6-(5-phosphoribosylamino)uracil reductase activity"/>
    <property type="evidence" value="ECO:0007669"/>
    <property type="project" value="InterPro"/>
</dbReference>
<proteinExistence type="predicted"/>
<dbReference type="KEGG" id="iva:Isova_1751"/>
<dbReference type="HOGENOM" id="CLU_036590_7_2_11"/>
<dbReference type="STRING" id="743718.Isova_1751"/>
<dbReference type="eggNOG" id="COG1985">
    <property type="taxonomic scope" value="Bacteria"/>
</dbReference>
<dbReference type="Pfam" id="PF01872">
    <property type="entry name" value="RibD_C"/>
    <property type="match status" value="1"/>
</dbReference>
<dbReference type="PANTHER" id="PTHR38011">
    <property type="entry name" value="DIHYDROFOLATE REDUCTASE FAMILY PROTEIN (AFU_ORTHOLOGUE AFUA_8G06820)"/>
    <property type="match status" value="1"/>
</dbReference>
<evidence type="ECO:0000259" key="5">
    <source>
        <dbReference type="Pfam" id="PF01872"/>
    </source>
</evidence>